<protein>
    <recommendedName>
        <fullName evidence="3">DnaA N-terminal domain-containing protein</fullName>
    </recommendedName>
</protein>
<dbReference type="OrthoDB" id="1633956at2"/>
<evidence type="ECO:0000313" key="2">
    <source>
        <dbReference type="Proteomes" id="UP000003277"/>
    </source>
</evidence>
<proteinExistence type="predicted"/>
<reference evidence="1 2" key="1">
    <citation type="submission" date="2011-11" db="EMBL/GenBank/DDBJ databases">
        <title>The Genome Sequence of Dialister succinatiphilus YIT 11850.</title>
        <authorList>
            <consortium name="The Broad Institute Genome Sequencing Platform"/>
            <person name="Earl A."/>
            <person name="Ward D."/>
            <person name="Feldgarden M."/>
            <person name="Gevers D."/>
            <person name="Morotomi M."/>
            <person name="Young S.K."/>
            <person name="Zeng Q."/>
            <person name="Gargeya S."/>
            <person name="Fitzgerald M."/>
            <person name="Haas B."/>
            <person name="Abouelleil A."/>
            <person name="Alvarado L."/>
            <person name="Arachchi H.M."/>
            <person name="Berlin A."/>
            <person name="Brown A."/>
            <person name="Chapman S.B."/>
            <person name="Dunbar C."/>
            <person name="Gearin G."/>
            <person name="Goldberg J."/>
            <person name="Griggs A."/>
            <person name="Gujja S."/>
            <person name="Heiman D."/>
            <person name="Howarth C."/>
            <person name="Lui A."/>
            <person name="MacDonald P.J.P."/>
            <person name="Montmayeur A."/>
            <person name="Murphy C."/>
            <person name="Neiman D."/>
            <person name="Pearson M."/>
            <person name="Priest M."/>
            <person name="Roberts A."/>
            <person name="Saif S."/>
            <person name="Shea T."/>
            <person name="Sisk P."/>
            <person name="Stolte C."/>
            <person name="Sykes S."/>
            <person name="Wortman J."/>
            <person name="Nusbaum C."/>
            <person name="Birren B."/>
        </authorList>
    </citation>
    <scope>NUCLEOTIDE SEQUENCE [LARGE SCALE GENOMIC DNA]</scope>
    <source>
        <strain evidence="1 2">YIT 11850</strain>
    </source>
</reference>
<dbReference type="Proteomes" id="UP000003277">
    <property type="component" value="Unassembled WGS sequence"/>
</dbReference>
<comment type="caution">
    <text evidence="1">The sequence shown here is derived from an EMBL/GenBank/DDBJ whole genome shotgun (WGS) entry which is preliminary data.</text>
</comment>
<name>H1CZ80_9FIRM</name>
<keyword evidence="2" id="KW-1185">Reference proteome</keyword>
<dbReference type="eggNOG" id="ENOG5033P97">
    <property type="taxonomic scope" value="Bacteria"/>
</dbReference>
<dbReference type="RefSeq" id="WP_008859172.1">
    <property type="nucleotide sequence ID" value="NZ_JH591187.1"/>
</dbReference>
<evidence type="ECO:0008006" key="3">
    <source>
        <dbReference type="Google" id="ProtNLM"/>
    </source>
</evidence>
<gene>
    <name evidence="1" type="ORF">HMPREF9453_00668</name>
</gene>
<dbReference type="PATRIC" id="fig|742743.3.peg.678"/>
<dbReference type="EMBL" id="ADLT01000016">
    <property type="protein sequence ID" value="EHO63384.1"/>
    <property type="molecule type" value="Genomic_DNA"/>
</dbReference>
<sequence length="113" mass="13160">MEEMEKGKRYSAESKGYDSTIYEVRFTPVMERPEYQEGPTREALERLQKAMAEKDFEKYVNNGLIRVTFDSGRLLLIAKSEIYRTMLYGPFFGAICKAFDVDNFRVVSQVNGY</sequence>
<dbReference type="AlphaFoldDB" id="H1CZ80"/>
<dbReference type="HOGENOM" id="CLU_2129453_0_0_9"/>
<dbReference type="STRING" id="742743.HMPREF9453_00668"/>
<accession>H1CZ80</accession>
<evidence type="ECO:0000313" key="1">
    <source>
        <dbReference type="EMBL" id="EHO63384.1"/>
    </source>
</evidence>
<organism evidence="1 2">
    <name type="scientific">Dialister succinatiphilus YIT 11850</name>
    <dbReference type="NCBI Taxonomy" id="742743"/>
    <lineage>
        <taxon>Bacteria</taxon>
        <taxon>Bacillati</taxon>
        <taxon>Bacillota</taxon>
        <taxon>Negativicutes</taxon>
        <taxon>Veillonellales</taxon>
        <taxon>Veillonellaceae</taxon>
        <taxon>Dialister</taxon>
    </lineage>
</organism>